<evidence type="ECO:0000313" key="1">
    <source>
        <dbReference type="EMBL" id="KAJ0183301.1"/>
    </source>
</evidence>
<dbReference type="EMBL" id="CM034388">
    <property type="protein sequence ID" value="KAJ0183301.1"/>
    <property type="molecule type" value="Genomic_DNA"/>
</dbReference>
<protein>
    <submittedName>
        <fullName evidence="1">Uncharacterized protein</fullName>
    </submittedName>
</protein>
<comment type="caution">
    <text evidence="1">The sequence shown here is derived from an EMBL/GenBank/DDBJ whole genome shotgun (WGS) entry which is preliminary data.</text>
</comment>
<evidence type="ECO:0000313" key="2">
    <source>
        <dbReference type="Proteomes" id="UP000824533"/>
    </source>
</evidence>
<dbReference type="Proteomes" id="UP000824533">
    <property type="component" value="Linkage Group LG02"/>
</dbReference>
<sequence length="211" mass="24706">MSQFQPEEQQMQICLLKSSLKDIEDNLVSQNSVLPDLDAENKLKSNIAMSLLRSVRTLNAEVDRLNMENVKKTAIRIQLKNQCDDLNKNLEHIRSIRAQLVNSIKQEENDLELLIKKYEDSLKQRADRFRQTRSYYNEEEMKVIVNEELKKISELENLREMQLNAVEYLKKKLDDVKPNVPNNILSILGKSQIDVKINELTKKFEALMKEC</sequence>
<organism evidence="1 2">
    <name type="scientific">Dendrolimus kikuchii</name>
    <dbReference type="NCBI Taxonomy" id="765133"/>
    <lineage>
        <taxon>Eukaryota</taxon>
        <taxon>Metazoa</taxon>
        <taxon>Ecdysozoa</taxon>
        <taxon>Arthropoda</taxon>
        <taxon>Hexapoda</taxon>
        <taxon>Insecta</taxon>
        <taxon>Pterygota</taxon>
        <taxon>Neoptera</taxon>
        <taxon>Endopterygota</taxon>
        <taxon>Lepidoptera</taxon>
        <taxon>Glossata</taxon>
        <taxon>Ditrysia</taxon>
        <taxon>Bombycoidea</taxon>
        <taxon>Lasiocampidae</taxon>
        <taxon>Dendrolimus</taxon>
    </lineage>
</organism>
<keyword evidence="2" id="KW-1185">Reference proteome</keyword>
<name>A0ACC1DIV0_9NEOP</name>
<proteinExistence type="predicted"/>
<gene>
    <name evidence="1" type="ORF">K1T71_001277</name>
</gene>
<reference evidence="1 2" key="1">
    <citation type="journal article" date="2021" name="Front. Genet.">
        <title>Chromosome-Level Genome Assembly Reveals Significant Gene Expansion in the Toll and IMD Signaling Pathways of Dendrolimus kikuchii.</title>
        <authorList>
            <person name="Zhou J."/>
            <person name="Wu P."/>
            <person name="Xiong Z."/>
            <person name="Liu N."/>
            <person name="Zhao N."/>
            <person name="Ji M."/>
            <person name="Qiu Y."/>
            <person name="Yang B."/>
        </authorList>
    </citation>
    <scope>NUCLEOTIDE SEQUENCE [LARGE SCALE GENOMIC DNA]</scope>
    <source>
        <strain evidence="1">Ann1</strain>
    </source>
</reference>
<accession>A0ACC1DIV0</accession>